<dbReference type="PANTHER" id="PTHR43095">
    <property type="entry name" value="SUGAR KINASE"/>
    <property type="match status" value="1"/>
</dbReference>
<dbReference type="SUPFAM" id="SSF53067">
    <property type="entry name" value="Actin-like ATPase domain"/>
    <property type="match status" value="2"/>
</dbReference>
<dbReference type="Pfam" id="PF00370">
    <property type="entry name" value="FGGY_N"/>
    <property type="match status" value="1"/>
</dbReference>
<reference evidence="6 7" key="1">
    <citation type="submission" date="2014-02" db="EMBL/GenBank/DDBJ databases">
        <title>Diversity of Thermotogales isolates from hydrothermal vents.</title>
        <authorList>
            <person name="Haverkamp T.H.A."/>
            <person name="Lossouarn J."/>
            <person name="Geslin C."/>
            <person name="Nesbo C.L."/>
        </authorList>
    </citation>
    <scope>NUCLEOTIDE SEQUENCE [LARGE SCALE GENOMIC DNA]</scope>
    <source>
        <strain evidence="6 7">431</strain>
    </source>
</reference>
<evidence type="ECO:0000259" key="5">
    <source>
        <dbReference type="Pfam" id="PF02782"/>
    </source>
</evidence>
<gene>
    <name evidence="6" type="ORF">BW47_05405</name>
</gene>
<dbReference type="PANTHER" id="PTHR43095:SF5">
    <property type="entry name" value="XYLULOSE KINASE"/>
    <property type="match status" value="1"/>
</dbReference>
<accession>A0ABM6GEU6</accession>
<evidence type="ECO:0000256" key="1">
    <source>
        <dbReference type="ARBA" id="ARBA00009156"/>
    </source>
</evidence>
<dbReference type="EMBL" id="CP007389">
    <property type="protein sequence ID" value="APT73989.1"/>
    <property type="molecule type" value="Genomic_DNA"/>
</dbReference>
<sequence>MNYAISIDCGTQSLRTLLFDENGQLHDMEKITYTPYFSKMPGWAEQHVDVYWNALCKSVKNLKERNKEKFRKVLGVSITTQRDTVVFLDKDGNPLRPAIIWLDQRKAPPKNPLNFFENIAFSIIRMKETALRIYRKSRPNWVREMEPEIWGKISKILLLSSYFLYKLTGKFIDSKASQIGHIPFDYKRQSWPKSDKHWRWRLFGFRRDFLPELVEPCTAVGKITKKVANETGLPEGIDIITSGSDKGCETLGTGCINTDCASLSFGTTATIQVTSQKYFEPISFIPPYPAVVPNSYNPEIEIFRGYWLVKWFIKEFGEKEIKLAEKLNVAPEIVLNGFLDNIPPGSHGLVLHPMWTPGLDMPNAKGAIIGFGDVHTKGHVYRAIIEGINYALRDGMERIEKKGKIKIKKLTVSGGGAQSNRICQITANMFNLPVYKPLTHETSGLGAAICVFAAYSDIKTVVKNMVHYSKVFYPQKEEVEIYEKLYKKVYKKIYSSLKNIYEDIKKITNYPED</sequence>
<evidence type="ECO:0000256" key="2">
    <source>
        <dbReference type="ARBA" id="ARBA00022679"/>
    </source>
</evidence>
<evidence type="ECO:0000256" key="3">
    <source>
        <dbReference type="ARBA" id="ARBA00022777"/>
    </source>
</evidence>
<dbReference type="Proteomes" id="UP000185490">
    <property type="component" value="Chromosome"/>
</dbReference>
<protein>
    <submittedName>
        <fullName evidence="6">Carbohydrate kinase</fullName>
    </submittedName>
</protein>
<dbReference type="Pfam" id="PF02782">
    <property type="entry name" value="FGGY_C"/>
    <property type="match status" value="1"/>
</dbReference>
<dbReference type="Gene3D" id="3.30.420.40">
    <property type="match status" value="2"/>
</dbReference>
<feature type="domain" description="Carbohydrate kinase FGGY C-terminal" evidence="5">
    <location>
        <begin position="262"/>
        <end position="454"/>
    </location>
</feature>
<dbReference type="InterPro" id="IPR043129">
    <property type="entry name" value="ATPase_NBD"/>
</dbReference>
<proteinExistence type="inferred from homology"/>
<dbReference type="InterPro" id="IPR018485">
    <property type="entry name" value="FGGY_C"/>
</dbReference>
<keyword evidence="2" id="KW-0808">Transferase</keyword>
<keyword evidence="7" id="KW-1185">Reference proteome</keyword>
<comment type="similarity">
    <text evidence="1">Belongs to the FGGY kinase family.</text>
</comment>
<organism evidence="6 7">
    <name type="scientific">Thermosipho melanesiensis</name>
    <dbReference type="NCBI Taxonomy" id="46541"/>
    <lineage>
        <taxon>Bacteria</taxon>
        <taxon>Thermotogati</taxon>
        <taxon>Thermotogota</taxon>
        <taxon>Thermotogae</taxon>
        <taxon>Thermotogales</taxon>
        <taxon>Fervidobacteriaceae</taxon>
        <taxon>Thermosipho</taxon>
    </lineage>
</organism>
<name>A0ABM6GEU6_9BACT</name>
<dbReference type="CDD" id="cd07779">
    <property type="entry name" value="ASKHA_NBD_FGGY_YgcE-like"/>
    <property type="match status" value="1"/>
</dbReference>
<evidence type="ECO:0000259" key="4">
    <source>
        <dbReference type="Pfam" id="PF00370"/>
    </source>
</evidence>
<evidence type="ECO:0000313" key="6">
    <source>
        <dbReference type="EMBL" id="APT73989.1"/>
    </source>
</evidence>
<keyword evidence="3 6" id="KW-0418">Kinase</keyword>
<evidence type="ECO:0000313" key="7">
    <source>
        <dbReference type="Proteomes" id="UP000185490"/>
    </source>
</evidence>
<feature type="domain" description="Carbohydrate kinase FGGY N-terminal" evidence="4">
    <location>
        <begin position="3"/>
        <end position="251"/>
    </location>
</feature>
<dbReference type="PIRSF" id="PIRSF000538">
    <property type="entry name" value="GlpK"/>
    <property type="match status" value="1"/>
</dbReference>
<dbReference type="InterPro" id="IPR000577">
    <property type="entry name" value="Carb_kinase_FGGY"/>
</dbReference>
<dbReference type="RefSeq" id="WP_012057230.1">
    <property type="nucleotide sequence ID" value="NZ_CP007389.1"/>
</dbReference>
<dbReference type="InterPro" id="IPR050406">
    <property type="entry name" value="FGGY_Carb_Kinase"/>
</dbReference>
<dbReference type="GO" id="GO:0016301">
    <property type="term" value="F:kinase activity"/>
    <property type="evidence" value="ECO:0007669"/>
    <property type="project" value="UniProtKB-KW"/>
</dbReference>
<dbReference type="InterPro" id="IPR018484">
    <property type="entry name" value="FGGY_N"/>
</dbReference>